<proteinExistence type="predicted"/>
<organism evidence="2 3">
    <name type="scientific">Durusdinium trenchii</name>
    <dbReference type="NCBI Taxonomy" id="1381693"/>
    <lineage>
        <taxon>Eukaryota</taxon>
        <taxon>Sar</taxon>
        <taxon>Alveolata</taxon>
        <taxon>Dinophyceae</taxon>
        <taxon>Suessiales</taxon>
        <taxon>Symbiodiniaceae</taxon>
        <taxon>Durusdinium</taxon>
    </lineage>
</organism>
<evidence type="ECO:0000313" key="2">
    <source>
        <dbReference type="EMBL" id="CAK9002405.1"/>
    </source>
</evidence>
<dbReference type="Proteomes" id="UP001642464">
    <property type="component" value="Unassembled WGS sequence"/>
</dbReference>
<dbReference type="Pfam" id="PF00622">
    <property type="entry name" value="SPRY"/>
    <property type="match status" value="1"/>
</dbReference>
<name>A0ABP0IIF0_9DINO</name>
<dbReference type="InterPro" id="IPR001870">
    <property type="entry name" value="B30.2/SPRY"/>
</dbReference>
<feature type="non-terminal residue" evidence="2">
    <location>
        <position position="155"/>
    </location>
</feature>
<dbReference type="CDD" id="cd11709">
    <property type="entry name" value="SPRY"/>
    <property type="match status" value="1"/>
</dbReference>
<keyword evidence="3" id="KW-1185">Reference proteome</keyword>
<accession>A0ABP0IIF0</accession>
<dbReference type="EMBL" id="CAXAMM010004102">
    <property type="protein sequence ID" value="CAK9002405.1"/>
    <property type="molecule type" value="Genomic_DNA"/>
</dbReference>
<gene>
    <name evidence="2" type="ORF">SCF082_LOCUS7326</name>
</gene>
<comment type="caution">
    <text evidence="2">The sequence shown here is derived from an EMBL/GenBank/DDBJ whole genome shotgun (WGS) entry which is preliminary data.</text>
</comment>
<dbReference type="InterPro" id="IPR043136">
    <property type="entry name" value="B30.2/SPRY_sf"/>
</dbReference>
<reference evidence="2 3" key="1">
    <citation type="submission" date="2024-02" db="EMBL/GenBank/DDBJ databases">
        <authorList>
            <person name="Chen Y."/>
            <person name="Shah S."/>
            <person name="Dougan E. K."/>
            <person name="Thang M."/>
            <person name="Chan C."/>
        </authorList>
    </citation>
    <scope>NUCLEOTIDE SEQUENCE [LARGE SCALE GENOMIC DNA]</scope>
</reference>
<dbReference type="InterPro" id="IPR003877">
    <property type="entry name" value="SPRY_dom"/>
</dbReference>
<dbReference type="PROSITE" id="PS50188">
    <property type="entry name" value="B302_SPRY"/>
    <property type="match status" value="1"/>
</dbReference>
<feature type="domain" description="B30.2/SPRY" evidence="1">
    <location>
        <begin position="1"/>
        <end position="155"/>
    </location>
</feature>
<evidence type="ECO:0000259" key="1">
    <source>
        <dbReference type="PROSITE" id="PS50188"/>
    </source>
</evidence>
<dbReference type="InterPro" id="IPR013320">
    <property type="entry name" value="ConA-like_dom_sf"/>
</dbReference>
<dbReference type="Gene3D" id="2.60.120.920">
    <property type="match status" value="1"/>
</dbReference>
<dbReference type="SUPFAM" id="SSF49899">
    <property type="entry name" value="Concanavalin A-like lectins/glucanases"/>
    <property type="match status" value="1"/>
</dbReference>
<feature type="non-terminal residue" evidence="2">
    <location>
        <position position="1"/>
    </location>
</feature>
<evidence type="ECO:0000313" key="3">
    <source>
        <dbReference type="Proteomes" id="UP001642464"/>
    </source>
</evidence>
<sequence>DPAMDWVTMGYPQLAQASGKYYFEVNLIEGAEAPQVGLASKEFRLQPGAPSTQGVGDCEYSWAVDGQSAIRWHRGEALVWGQTWPSQEGTRRLSAAVTVGVAVDLDQRCFYFSTDGQWDEKWWEFPAFNKDMIPAGREVFPVVSLKGRASFDFGP</sequence>
<protein>
    <recommendedName>
        <fullName evidence="1">B30.2/SPRY domain-containing protein</fullName>
    </recommendedName>
</protein>